<dbReference type="GO" id="GO:0005886">
    <property type="term" value="C:plasma membrane"/>
    <property type="evidence" value="ECO:0007669"/>
    <property type="project" value="UniProtKB-SubCell"/>
</dbReference>
<feature type="domain" description="ABC3 transporter permease C-terminal" evidence="7">
    <location>
        <begin position="62"/>
        <end position="173"/>
    </location>
</feature>
<keyword evidence="2 6" id="KW-1003">Cell membrane</keyword>
<evidence type="ECO:0000256" key="6">
    <source>
        <dbReference type="PIRNR" id="PIRNR018968"/>
    </source>
</evidence>
<keyword evidence="9" id="KW-1185">Reference proteome</keyword>
<evidence type="ECO:0000313" key="8">
    <source>
        <dbReference type="EMBL" id="GGG72434.1"/>
    </source>
</evidence>
<feature type="transmembrane region" description="Helical" evidence="6">
    <location>
        <begin position="603"/>
        <end position="628"/>
    </location>
</feature>
<keyword evidence="4 6" id="KW-1133">Transmembrane helix</keyword>
<keyword evidence="6" id="KW-0813">Transport</keyword>
<feature type="transmembrane region" description="Helical" evidence="6">
    <location>
        <begin position="158"/>
        <end position="177"/>
    </location>
</feature>
<keyword evidence="3 6" id="KW-0812">Transmembrane</keyword>
<gene>
    <name evidence="8" type="ORF">GCM10010918_30270</name>
</gene>
<organism evidence="8 9">
    <name type="scientific">Paenibacillus radicis</name>
    <name type="common">ex Gao et al. 2016</name>
    <dbReference type="NCBI Taxonomy" id="1737354"/>
    <lineage>
        <taxon>Bacteria</taxon>
        <taxon>Bacillati</taxon>
        <taxon>Bacillota</taxon>
        <taxon>Bacilli</taxon>
        <taxon>Bacillales</taxon>
        <taxon>Paenibacillaceae</taxon>
        <taxon>Paenibacillus</taxon>
    </lineage>
</organism>
<feature type="transmembrane region" description="Helical" evidence="6">
    <location>
        <begin position="198"/>
        <end position="220"/>
    </location>
</feature>
<feature type="transmembrane region" description="Helical" evidence="6">
    <location>
        <begin position="232"/>
        <end position="256"/>
    </location>
</feature>
<feature type="transmembrane region" description="Helical" evidence="6">
    <location>
        <begin position="514"/>
        <end position="538"/>
    </location>
</feature>
<dbReference type="AlphaFoldDB" id="A0A917M3B7"/>
<feature type="transmembrane region" description="Helical" evidence="6">
    <location>
        <begin position="288"/>
        <end position="309"/>
    </location>
</feature>
<sequence>MTLFELAIRSMRKNMKQYYLYFFALMMSATLYFVFAALQNDAAILTATFGDVQFASLFKASGFLLLGIAAIFMLYANSIFLKRRSREIGLYQLIGLTQNKVSLLLIIENMLLGLGALLIGIGAGALMSRLFLLILMKLIGIQGVITLTFSSEAAVQTAYVFAALIGLTIIQMLSKVYRTTLLDLFKAERQSDHPKQPNQILSAVIGLIGIALIATGYTVAGKLSGAQLPMQILIILVSTIFGTYLLFRVTIGWLFYRYRRGKNGQLGLTNSLSLAPIMHRLKANANSLTLITILSAVTLTMVAIAYSLYYSSETEARAMLPYDFILENNRQEAAAFRTELEKAGIGFNQVNIEAVGLKGTFGNETNGKSRSVLLLPAEKLQKNDIDVPQPGTAVWYKGQRNALEQETDTAAFPLTISSEGSKLQLDIQVAKTLDRYAMNYSLSGRQLVVSAATLQSIREQLALHGEQAIVDIDAYHIMAKSDYAAASELYAKHVKAEASMPDYYSYSRDSLQKFGLIIFTAGFLGLIFLIATGSILYFKQMTEAEQEKKSYTILRQLGFGEREIMGGILRKQLFVFAIPLAIGIVHSIFAIKTASALTLSDITFPAAVAIAFYTLVYFLFAALTVGYYRRIVAAAL</sequence>
<dbReference type="GO" id="GO:0055085">
    <property type="term" value="P:transmembrane transport"/>
    <property type="evidence" value="ECO:0007669"/>
    <property type="project" value="UniProtKB-UniRule"/>
</dbReference>
<feature type="transmembrane region" description="Helical" evidence="6">
    <location>
        <begin position="101"/>
        <end position="127"/>
    </location>
</feature>
<proteinExistence type="inferred from homology"/>
<feature type="transmembrane region" description="Helical" evidence="6">
    <location>
        <begin position="58"/>
        <end position="80"/>
    </location>
</feature>
<comment type="subcellular location">
    <subcellularLocation>
        <location evidence="1 6">Cell membrane</location>
        <topology evidence="1 6">Multi-pass membrane protein</topology>
    </subcellularLocation>
</comment>
<accession>A0A917M3B7</accession>
<keyword evidence="5 6" id="KW-0472">Membrane</keyword>
<dbReference type="InterPro" id="IPR003838">
    <property type="entry name" value="ABC3_permease_C"/>
</dbReference>
<evidence type="ECO:0000256" key="1">
    <source>
        <dbReference type="ARBA" id="ARBA00004651"/>
    </source>
</evidence>
<evidence type="ECO:0000313" key="9">
    <source>
        <dbReference type="Proteomes" id="UP000600247"/>
    </source>
</evidence>
<dbReference type="EMBL" id="BMHY01000005">
    <property type="protein sequence ID" value="GGG72434.1"/>
    <property type="molecule type" value="Genomic_DNA"/>
</dbReference>
<dbReference type="Proteomes" id="UP000600247">
    <property type="component" value="Unassembled WGS sequence"/>
</dbReference>
<dbReference type="PANTHER" id="PTHR46795">
    <property type="entry name" value="ABC TRANSPORTER PERMEASE-RELATED-RELATED"/>
    <property type="match status" value="1"/>
</dbReference>
<dbReference type="InterPro" id="IPR052536">
    <property type="entry name" value="ABC-4_Integral_Memb_Prot"/>
</dbReference>
<dbReference type="Pfam" id="PF02687">
    <property type="entry name" value="FtsX"/>
    <property type="match status" value="2"/>
</dbReference>
<name>A0A917M3B7_9BACL</name>
<dbReference type="InterPro" id="IPR027022">
    <property type="entry name" value="ABC_permease_BceB-typ"/>
</dbReference>
<evidence type="ECO:0000256" key="5">
    <source>
        <dbReference type="ARBA" id="ARBA00023136"/>
    </source>
</evidence>
<reference evidence="8 9" key="1">
    <citation type="journal article" date="2014" name="Int. J. Syst. Evol. Microbiol.">
        <title>Complete genome sequence of Corynebacterium casei LMG S-19264T (=DSM 44701T), isolated from a smear-ripened cheese.</title>
        <authorList>
            <consortium name="US DOE Joint Genome Institute (JGI-PGF)"/>
            <person name="Walter F."/>
            <person name="Albersmeier A."/>
            <person name="Kalinowski J."/>
            <person name="Ruckert C."/>
        </authorList>
    </citation>
    <scope>NUCLEOTIDE SEQUENCE [LARGE SCALE GENOMIC DNA]</scope>
    <source>
        <strain evidence="8 9">CGMCC 1.15286</strain>
    </source>
</reference>
<feature type="transmembrane region" description="Helical" evidence="6">
    <location>
        <begin position="573"/>
        <end position="591"/>
    </location>
</feature>
<evidence type="ECO:0000256" key="4">
    <source>
        <dbReference type="ARBA" id="ARBA00022989"/>
    </source>
</evidence>
<evidence type="ECO:0000256" key="2">
    <source>
        <dbReference type="ARBA" id="ARBA00022475"/>
    </source>
</evidence>
<feature type="transmembrane region" description="Helical" evidence="6">
    <location>
        <begin position="18"/>
        <end position="38"/>
    </location>
</feature>
<evidence type="ECO:0000256" key="3">
    <source>
        <dbReference type="ARBA" id="ARBA00022692"/>
    </source>
</evidence>
<feature type="domain" description="ABC3 transporter permease C-terminal" evidence="7">
    <location>
        <begin position="523"/>
        <end position="625"/>
    </location>
</feature>
<comment type="similarity">
    <text evidence="6">Belongs to the ABC-4 integral membrane protein family.</text>
</comment>
<dbReference type="PIRSF" id="PIRSF018968">
    <property type="entry name" value="ABC_permease_BceB"/>
    <property type="match status" value="1"/>
</dbReference>
<comment type="caution">
    <text evidence="8">The sequence shown here is derived from an EMBL/GenBank/DDBJ whole genome shotgun (WGS) entry which is preliminary data.</text>
</comment>
<evidence type="ECO:0000259" key="7">
    <source>
        <dbReference type="Pfam" id="PF02687"/>
    </source>
</evidence>
<protein>
    <submittedName>
        <fullName evidence="8">ABC transporter permease</fullName>
    </submittedName>
</protein>
<dbReference type="PANTHER" id="PTHR46795:SF3">
    <property type="entry name" value="ABC TRANSPORTER PERMEASE"/>
    <property type="match status" value="1"/>
</dbReference>